<sequence length="426" mass="48484" precursor="true">MNAVRSISKASFKASLLLVFFFALLPPQGFAQQKSQAVDPKRLAVDVVAVHRVGRIHGIVMSQTDQSVLMVVRRDWLQSAHPEFYKQHADSENEIAAEGQQRLLERIKTWRAEYEGDDAEVINEFLDDNIKMLGLDKPADVSSFAFTILKLDREQLGRIYLQDEDRHRLAGIGWSENLKDVETTNAVVLKRKLEQQNVDVESYVLKLGNDMPPMFESDEKWEVRKALVEFALLPRVEYQGTGEMFFRRGANANPAQAIQAMMEGGFGGLGGASNIQQLGRELGLPEFRDRPSSRDKIKWIDPMIKAAEDENRRSFSVSRLTQGETVTVEMTLYYKGRDDRWLPLKKFSNSQRLADQTADEMEVVEQDPQIARVMEMAKQFGLADPNLMKKAIRSGVATKKALEDSMSELDEYVERYSFEIDNPPVE</sequence>
<reference evidence="2 3" key="1">
    <citation type="submission" date="2019-08" db="EMBL/GenBank/DDBJ databases">
        <title>Deep-cultivation of Planctomycetes and their phenomic and genomic characterization uncovers novel biology.</title>
        <authorList>
            <person name="Wiegand S."/>
            <person name="Jogler M."/>
            <person name="Boedeker C."/>
            <person name="Pinto D."/>
            <person name="Vollmers J."/>
            <person name="Rivas-Marin E."/>
            <person name="Kohn T."/>
            <person name="Peeters S.H."/>
            <person name="Heuer A."/>
            <person name="Rast P."/>
            <person name="Oberbeckmann S."/>
            <person name="Bunk B."/>
            <person name="Jeske O."/>
            <person name="Meyerdierks A."/>
            <person name="Storesund J.E."/>
            <person name="Kallscheuer N."/>
            <person name="Luecker S."/>
            <person name="Lage O.M."/>
            <person name="Pohl T."/>
            <person name="Merkel B.J."/>
            <person name="Hornburger P."/>
            <person name="Mueller R.-W."/>
            <person name="Bruemmer F."/>
            <person name="Labrenz M."/>
            <person name="Spormann A.M."/>
            <person name="Op den Camp H."/>
            <person name="Overmann J."/>
            <person name="Amann R."/>
            <person name="Jetten M.S.M."/>
            <person name="Mascher T."/>
            <person name="Medema M.H."/>
            <person name="Devos D.P."/>
            <person name="Kaster A.-K."/>
            <person name="Ovreas L."/>
            <person name="Rohde M."/>
            <person name="Galperin M.Y."/>
            <person name="Jogler C."/>
        </authorList>
    </citation>
    <scope>NUCLEOTIDE SEQUENCE [LARGE SCALE GENOMIC DNA]</scope>
    <source>
        <strain evidence="2 3">FC18</strain>
    </source>
</reference>
<feature type="signal peptide" evidence="1">
    <location>
        <begin position="1"/>
        <end position="31"/>
    </location>
</feature>
<feature type="chain" id="PRO_5023096879" evidence="1">
    <location>
        <begin position="32"/>
        <end position="426"/>
    </location>
</feature>
<proteinExistence type="predicted"/>
<keyword evidence="1" id="KW-0732">Signal</keyword>
<name>A0A5B9PB22_9BACT</name>
<dbReference type="Proteomes" id="UP000322214">
    <property type="component" value="Chromosome"/>
</dbReference>
<dbReference type="KEGG" id="mff:MFFC18_22650"/>
<protein>
    <submittedName>
        <fullName evidence="2">Uncharacterized protein</fullName>
    </submittedName>
</protein>
<dbReference type="RefSeq" id="WP_075081516.1">
    <property type="nucleotide sequence ID" value="NZ_CP042912.1"/>
</dbReference>
<dbReference type="AlphaFoldDB" id="A0A5B9PB22"/>
<accession>A0A5B9PB22</accession>
<evidence type="ECO:0000313" key="3">
    <source>
        <dbReference type="Proteomes" id="UP000322214"/>
    </source>
</evidence>
<gene>
    <name evidence="2" type="ORF">MFFC18_22650</name>
</gene>
<evidence type="ECO:0000313" key="2">
    <source>
        <dbReference type="EMBL" id="QEG22385.1"/>
    </source>
</evidence>
<dbReference type="EMBL" id="CP042912">
    <property type="protein sequence ID" value="QEG22385.1"/>
    <property type="molecule type" value="Genomic_DNA"/>
</dbReference>
<keyword evidence="3" id="KW-1185">Reference proteome</keyword>
<organism evidence="2 3">
    <name type="scientific">Mariniblastus fucicola</name>
    <dbReference type="NCBI Taxonomy" id="980251"/>
    <lineage>
        <taxon>Bacteria</taxon>
        <taxon>Pseudomonadati</taxon>
        <taxon>Planctomycetota</taxon>
        <taxon>Planctomycetia</taxon>
        <taxon>Pirellulales</taxon>
        <taxon>Pirellulaceae</taxon>
        <taxon>Mariniblastus</taxon>
    </lineage>
</organism>
<evidence type="ECO:0000256" key="1">
    <source>
        <dbReference type="SAM" id="SignalP"/>
    </source>
</evidence>